<evidence type="ECO:0000256" key="2">
    <source>
        <dbReference type="ARBA" id="ARBA00022679"/>
    </source>
</evidence>
<name>A0AAD6UK47_9AGAR</name>
<keyword evidence="3 5" id="KW-0418">Kinase</keyword>
<dbReference type="EMBL" id="JARJCW010000202">
    <property type="protein sequence ID" value="KAJ7186348.1"/>
    <property type="molecule type" value="Genomic_DNA"/>
</dbReference>
<comment type="caution">
    <text evidence="5">The sequence shown here is derived from an EMBL/GenBank/DDBJ whole genome shotgun (WGS) entry which is preliminary data.</text>
</comment>
<dbReference type="Gene3D" id="3.20.200.10">
    <property type="entry name" value="MHCK/EF2 kinase"/>
    <property type="match status" value="1"/>
</dbReference>
<dbReference type="InterPro" id="IPR011009">
    <property type="entry name" value="Kinase-like_dom_sf"/>
</dbReference>
<dbReference type="GO" id="GO:0005524">
    <property type="term" value="F:ATP binding"/>
    <property type="evidence" value="ECO:0007669"/>
    <property type="project" value="InterPro"/>
</dbReference>
<feature type="non-terminal residue" evidence="5">
    <location>
        <position position="110"/>
    </location>
</feature>
<dbReference type="SUPFAM" id="SSF56112">
    <property type="entry name" value="Protein kinase-like (PK-like)"/>
    <property type="match status" value="1"/>
</dbReference>
<keyword evidence="6" id="KW-1185">Reference proteome</keyword>
<protein>
    <submittedName>
        <fullName evidence="5">Kinase-like domain-containing protein</fullName>
    </submittedName>
</protein>
<dbReference type="AlphaFoldDB" id="A0AAD6UK47"/>
<evidence type="ECO:0000313" key="5">
    <source>
        <dbReference type="EMBL" id="KAJ7186348.1"/>
    </source>
</evidence>
<dbReference type="PROSITE" id="PS51158">
    <property type="entry name" value="ALPHA_KINASE"/>
    <property type="match status" value="1"/>
</dbReference>
<dbReference type="InterPro" id="IPR004166">
    <property type="entry name" value="a-kinase_dom"/>
</dbReference>
<accession>A0AAD6UK47</accession>
<gene>
    <name evidence="5" type="ORF">GGX14DRAFT_308311</name>
</gene>
<feature type="domain" description="Alpha-type protein kinase" evidence="4">
    <location>
        <begin position="1"/>
        <end position="110"/>
    </location>
</feature>
<evidence type="ECO:0000259" key="4">
    <source>
        <dbReference type="PROSITE" id="PS51158"/>
    </source>
</evidence>
<dbReference type="Proteomes" id="UP001219525">
    <property type="component" value="Unassembled WGS sequence"/>
</dbReference>
<reference evidence="5" key="1">
    <citation type="submission" date="2023-03" db="EMBL/GenBank/DDBJ databases">
        <title>Massive genome expansion in bonnet fungi (Mycena s.s.) driven by repeated elements and novel gene families across ecological guilds.</title>
        <authorList>
            <consortium name="Lawrence Berkeley National Laboratory"/>
            <person name="Harder C.B."/>
            <person name="Miyauchi S."/>
            <person name="Viragh M."/>
            <person name="Kuo A."/>
            <person name="Thoen E."/>
            <person name="Andreopoulos B."/>
            <person name="Lu D."/>
            <person name="Skrede I."/>
            <person name="Drula E."/>
            <person name="Henrissat B."/>
            <person name="Morin E."/>
            <person name="Kohler A."/>
            <person name="Barry K."/>
            <person name="LaButti K."/>
            <person name="Morin E."/>
            <person name="Salamov A."/>
            <person name="Lipzen A."/>
            <person name="Mereny Z."/>
            <person name="Hegedus B."/>
            <person name="Baldrian P."/>
            <person name="Stursova M."/>
            <person name="Weitz H."/>
            <person name="Taylor A."/>
            <person name="Grigoriev I.V."/>
            <person name="Nagy L.G."/>
            <person name="Martin F."/>
            <person name="Kauserud H."/>
        </authorList>
    </citation>
    <scope>NUCLEOTIDE SEQUENCE</scope>
    <source>
        <strain evidence="5">9144</strain>
    </source>
</reference>
<evidence type="ECO:0000313" key="6">
    <source>
        <dbReference type="Proteomes" id="UP001219525"/>
    </source>
</evidence>
<keyword evidence="1" id="KW-0723">Serine/threonine-protein kinase</keyword>
<sequence>IIWLFEARRSSQVKHWSGTNDYPAWHNNKLNSTLNAFAHYVYLSSAKSTVLADLQTATVVDENGEGIQVLFDVMTRTLDGSSGVGDHGRSGIDTFLEKHECVNRCTDLRL</sequence>
<dbReference type="GO" id="GO:0004674">
    <property type="term" value="F:protein serine/threonine kinase activity"/>
    <property type="evidence" value="ECO:0007669"/>
    <property type="project" value="UniProtKB-KW"/>
</dbReference>
<dbReference type="Pfam" id="PF02816">
    <property type="entry name" value="Alpha_kinase"/>
    <property type="match status" value="1"/>
</dbReference>
<feature type="non-terminal residue" evidence="5">
    <location>
        <position position="1"/>
    </location>
</feature>
<proteinExistence type="predicted"/>
<keyword evidence="2" id="KW-0808">Transferase</keyword>
<evidence type="ECO:0000256" key="1">
    <source>
        <dbReference type="ARBA" id="ARBA00022527"/>
    </source>
</evidence>
<organism evidence="5 6">
    <name type="scientific">Mycena pura</name>
    <dbReference type="NCBI Taxonomy" id="153505"/>
    <lineage>
        <taxon>Eukaryota</taxon>
        <taxon>Fungi</taxon>
        <taxon>Dikarya</taxon>
        <taxon>Basidiomycota</taxon>
        <taxon>Agaricomycotina</taxon>
        <taxon>Agaricomycetes</taxon>
        <taxon>Agaricomycetidae</taxon>
        <taxon>Agaricales</taxon>
        <taxon>Marasmiineae</taxon>
        <taxon>Mycenaceae</taxon>
        <taxon>Mycena</taxon>
    </lineage>
</organism>
<evidence type="ECO:0000256" key="3">
    <source>
        <dbReference type="ARBA" id="ARBA00022777"/>
    </source>
</evidence>